<accession>A0A7C4D3W5</accession>
<name>A0A7C4D3W5_THEPE</name>
<dbReference type="PANTHER" id="PTHR43384">
    <property type="entry name" value="SEPTUM SITE-DETERMINING PROTEIN MIND HOMOLOG, CHLOROPLASTIC-RELATED"/>
    <property type="match status" value="1"/>
</dbReference>
<dbReference type="GO" id="GO:0016887">
    <property type="term" value="F:ATP hydrolysis activity"/>
    <property type="evidence" value="ECO:0007669"/>
    <property type="project" value="TreeGrafter"/>
</dbReference>
<dbReference type="SUPFAM" id="SSF52540">
    <property type="entry name" value="P-loop containing nucleoside triphosphate hydrolases"/>
    <property type="match status" value="1"/>
</dbReference>
<evidence type="ECO:0000313" key="4">
    <source>
        <dbReference type="EMBL" id="HGM46153.1"/>
    </source>
</evidence>
<proteinExistence type="predicted"/>
<evidence type="ECO:0000259" key="3">
    <source>
        <dbReference type="Pfam" id="PF01656"/>
    </source>
</evidence>
<gene>
    <name evidence="4" type="ORF">ENU21_00165</name>
</gene>
<dbReference type="PANTHER" id="PTHR43384:SF6">
    <property type="entry name" value="SEPTUM SITE-DETERMINING PROTEIN MIND HOMOLOG, CHLOROPLASTIC"/>
    <property type="match status" value="1"/>
</dbReference>
<protein>
    <submittedName>
        <fullName evidence="4">CO dehydrogenase nickel-insertion accessory protein CooC</fullName>
    </submittedName>
</protein>
<dbReference type="InterPro" id="IPR050625">
    <property type="entry name" value="ParA/MinD_ATPase"/>
</dbReference>
<dbReference type="PIRSF" id="PIRSF005647">
    <property type="entry name" value="CooC"/>
    <property type="match status" value="1"/>
</dbReference>
<dbReference type="AlphaFoldDB" id="A0A7C4D3W5"/>
<sequence length="266" mass="28760">MKVVVTGKGGTGKTSTAAALSLQLAEMGYKVLAIDADSFPNLARSLGLSDENVTPLTHNLELVRERTGAAPGDGWGLFFSLTPKVDDLAERYGVKVSDNLSLVVLGGIEQPGEGCMCPAVALAKAFLRHVLANRGEFVVVDSEAGLEAFGRGLVEYFDLNICVAEPTVKALEACAKIFEMSEKLGVRESILVVNKVRDLAGLGRLLERFPAQQSFFSIRFDSLLEKVEREGLGIREASGGFFWSDVKVLARHVVSQARWEKCAKAR</sequence>
<evidence type="ECO:0000256" key="1">
    <source>
        <dbReference type="ARBA" id="ARBA00022741"/>
    </source>
</evidence>
<dbReference type="Pfam" id="PF01656">
    <property type="entry name" value="CbiA"/>
    <property type="match status" value="1"/>
</dbReference>
<feature type="domain" description="CobQ/CobB/MinD/ParA nucleotide binding" evidence="3">
    <location>
        <begin position="3"/>
        <end position="198"/>
    </location>
</feature>
<keyword evidence="1" id="KW-0547">Nucleotide-binding</keyword>
<dbReference type="GO" id="GO:0009898">
    <property type="term" value="C:cytoplasmic side of plasma membrane"/>
    <property type="evidence" value="ECO:0007669"/>
    <property type="project" value="TreeGrafter"/>
</dbReference>
<reference evidence="4" key="1">
    <citation type="journal article" date="2020" name="mSystems">
        <title>Genome- and Community-Level Interaction Insights into Carbon Utilization and Element Cycling Functions of Hydrothermarchaeota in Hydrothermal Sediment.</title>
        <authorList>
            <person name="Zhou Z."/>
            <person name="Liu Y."/>
            <person name="Xu W."/>
            <person name="Pan J."/>
            <person name="Luo Z.H."/>
            <person name="Li M."/>
        </authorList>
    </citation>
    <scope>NUCLEOTIDE SEQUENCE</scope>
    <source>
        <strain evidence="4">SpSt-649</strain>
    </source>
</reference>
<dbReference type="GO" id="GO:0005829">
    <property type="term" value="C:cytosol"/>
    <property type="evidence" value="ECO:0007669"/>
    <property type="project" value="TreeGrafter"/>
</dbReference>
<dbReference type="GO" id="GO:0051782">
    <property type="term" value="P:negative regulation of cell division"/>
    <property type="evidence" value="ECO:0007669"/>
    <property type="project" value="TreeGrafter"/>
</dbReference>
<dbReference type="EMBL" id="DTBQ01000007">
    <property type="protein sequence ID" value="HGM46153.1"/>
    <property type="molecule type" value="Genomic_DNA"/>
</dbReference>
<dbReference type="InterPro" id="IPR014433">
    <property type="entry name" value="CooC"/>
</dbReference>
<keyword evidence="2" id="KW-0067">ATP-binding</keyword>
<dbReference type="Gene3D" id="3.40.50.300">
    <property type="entry name" value="P-loop containing nucleotide triphosphate hydrolases"/>
    <property type="match status" value="1"/>
</dbReference>
<comment type="caution">
    <text evidence="4">The sequence shown here is derived from an EMBL/GenBank/DDBJ whole genome shotgun (WGS) entry which is preliminary data.</text>
</comment>
<evidence type="ECO:0000256" key="2">
    <source>
        <dbReference type="ARBA" id="ARBA00022840"/>
    </source>
</evidence>
<dbReference type="InterPro" id="IPR002586">
    <property type="entry name" value="CobQ/CobB/MinD/ParA_Nub-bd_dom"/>
</dbReference>
<organism evidence="4">
    <name type="scientific">Thermofilum pendens</name>
    <dbReference type="NCBI Taxonomy" id="2269"/>
    <lineage>
        <taxon>Archaea</taxon>
        <taxon>Thermoproteota</taxon>
        <taxon>Thermoprotei</taxon>
        <taxon>Thermofilales</taxon>
        <taxon>Thermofilaceae</taxon>
        <taxon>Thermofilum</taxon>
    </lineage>
</organism>
<dbReference type="GO" id="GO:0005524">
    <property type="term" value="F:ATP binding"/>
    <property type="evidence" value="ECO:0007669"/>
    <property type="project" value="UniProtKB-KW"/>
</dbReference>
<dbReference type="InterPro" id="IPR027417">
    <property type="entry name" value="P-loop_NTPase"/>
</dbReference>